<dbReference type="PANTHER" id="PTHR14540">
    <property type="entry name" value="INTEGRATOR COMPLEX SUBUNIT 15"/>
    <property type="match status" value="1"/>
</dbReference>
<dbReference type="Pfam" id="PF14964">
    <property type="entry name" value="INTS15"/>
    <property type="match status" value="1"/>
</dbReference>
<dbReference type="Proteomes" id="UP000008144">
    <property type="component" value="Chromosome 9"/>
</dbReference>
<dbReference type="FunCoup" id="F6RLI7">
    <property type="interactions" value="25"/>
</dbReference>
<dbReference type="InParanoid" id="F6RLI7"/>
<organism evidence="1 2">
    <name type="scientific">Ciona intestinalis</name>
    <name type="common">Transparent sea squirt</name>
    <name type="synonym">Ascidia intestinalis</name>
    <dbReference type="NCBI Taxonomy" id="7719"/>
    <lineage>
        <taxon>Eukaryota</taxon>
        <taxon>Metazoa</taxon>
        <taxon>Chordata</taxon>
        <taxon>Tunicata</taxon>
        <taxon>Ascidiacea</taxon>
        <taxon>Phlebobranchia</taxon>
        <taxon>Cionidae</taxon>
        <taxon>Ciona</taxon>
    </lineage>
</organism>
<sequence>MNQRQYTSSVQEVLQKLENIFKNQSGSSFSKDSTIARVDNVIFKCSVDWISQQKVLTPVEELELIDELCMYLQQQKHEYVRYRVFEALFSMARESAQMYRREVLCKLVSLGIAAKASAVLECAALWMKSCDKSHAIHLVMSLIEDYCTLQKNGTIELKSCLEVSPRFCCVFTIALTSNYTMMARDRAQAKLQRFPELQVLDVVQHWLLTEPTLCFSTATQMDKLWRTVIKATQTLPDSLALTPLDGL</sequence>
<reference evidence="2" key="1">
    <citation type="journal article" date="2002" name="Science">
        <title>The draft genome of Ciona intestinalis: insights into chordate and vertebrate origins.</title>
        <authorList>
            <person name="Dehal P."/>
            <person name="Satou Y."/>
            <person name="Campbell R.K."/>
            <person name="Chapman J."/>
            <person name="Degnan B."/>
            <person name="De Tomaso A."/>
            <person name="Davidson B."/>
            <person name="Di Gregorio A."/>
            <person name="Gelpke M."/>
            <person name="Goodstein D.M."/>
            <person name="Harafuji N."/>
            <person name="Hastings K.E."/>
            <person name="Ho I."/>
            <person name="Hotta K."/>
            <person name="Huang W."/>
            <person name="Kawashima T."/>
            <person name="Lemaire P."/>
            <person name="Martinez D."/>
            <person name="Meinertzhagen I.A."/>
            <person name="Necula S."/>
            <person name="Nonaka M."/>
            <person name="Putnam N."/>
            <person name="Rash S."/>
            <person name="Saiga H."/>
            <person name="Satake M."/>
            <person name="Terry A."/>
            <person name="Yamada L."/>
            <person name="Wang H.G."/>
            <person name="Awazu S."/>
            <person name="Azumi K."/>
            <person name="Boore J."/>
            <person name="Branno M."/>
            <person name="Chin-Bow S."/>
            <person name="DeSantis R."/>
            <person name="Doyle S."/>
            <person name="Francino P."/>
            <person name="Keys D.N."/>
            <person name="Haga S."/>
            <person name="Hayashi H."/>
            <person name="Hino K."/>
            <person name="Imai K.S."/>
            <person name="Inaba K."/>
            <person name="Kano S."/>
            <person name="Kobayashi K."/>
            <person name="Kobayashi M."/>
            <person name="Lee B.I."/>
            <person name="Makabe K.W."/>
            <person name="Manohar C."/>
            <person name="Matassi G."/>
            <person name="Medina M."/>
            <person name="Mochizuki Y."/>
            <person name="Mount S."/>
            <person name="Morishita T."/>
            <person name="Miura S."/>
            <person name="Nakayama A."/>
            <person name="Nishizaka S."/>
            <person name="Nomoto H."/>
            <person name="Ohta F."/>
            <person name="Oishi K."/>
            <person name="Rigoutsos I."/>
            <person name="Sano M."/>
            <person name="Sasaki A."/>
            <person name="Sasakura Y."/>
            <person name="Shoguchi E."/>
            <person name="Shin-i T."/>
            <person name="Spagnuolo A."/>
            <person name="Stainier D."/>
            <person name="Suzuki M.M."/>
            <person name="Tassy O."/>
            <person name="Takatori N."/>
            <person name="Tokuoka M."/>
            <person name="Yagi K."/>
            <person name="Yoshizaki F."/>
            <person name="Wada S."/>
            <person name="Zhang C."/>
            <person name="Hyatt P.D."/>
            <person name="Larimer F."/>
            <person name="Detter C."/>
            <person name="Doggett N."/>
            <person name="Glavina T."/>
            <person name="Hawkins T."/>
            <person name="Richardson P."/>
            <person name="Lucas S."/>
            <person name="Kohara Y."/>
            <person name="Levine M."/>
            <person name="Satoh N."/>
            <person name="Rokhsar D.S."/>
        </authorList>
    </citation>
    <scope>NUCLEOTIDE SEQUENCE [LARGE SCALE GENOMIC DNA]</scope>
</reference>
<dbReference type="Ensembl" id="ENSCINT00000024182.2">
    <property type="protein sequence ID" value="ENSCINP00000023936.2"/>
    <property type="gene ID" value="ENSCING00000012935.2"/>
</dbReference>
<proteinExistence type="predicted"/>
<evidence type="ECO:0000313" key="1">
    <source>
        <dbReference type="Ensembl" id="ENSCINP00000023936.2"/>
    </source>
</evidence>
<dbReference type="STRING" id="7719.ENSCINP00000023936"/>
<dbReference type="PANTHER" id="PTHR14540:SF2">
    <property type="entry name" value="INTEGRATOR COMPLEX SUBUNIT 15"/>
    <property type="match status" value="1"/>
</dbReference>
<name>F6RLI7_CIOIN</name>
<reference evidence="1" key="3">
    <citation type="submission" date="2025-08" db="UniProtKB">
        <authorList>
            <consortium name="Ensembl"/>
        </authorList>
    </citation>
    <scope>IDENTIFICATION</scope>
</reference>
<accession>F6RLI7</accession>
<reference evidence="1" key="4">
    <citation type="submission" date="2025-09" db="UniProtKB">
        <authorList>
            <consortium name="Ensembl"/>
        </authorList>
    </citation>
    <scope>IDENTIFICATION</scope>
</reference>
<dbReference type="InterPro" id="IPR027844">
    <property type="entry name" value="INTS15"/>
</dbReference>
<keyword evidence="2" id="KW-1185">Reference proteome</keyword>
<dbReference type="AlphaFoldDB" id="F6RLI7"/>
<protein>
    <submittedName>
        <fullName evidence="1">Uncharacterized protein</fullName>
    </submittedName>
</protein>
<dbReference type="HOGENOM" id="CLU_1126666_0_0_1"/>
<evidence type="ECO:0000313" key="2">
    <source>
        <dbReference type="Proteomes" id="UP000008144"/>
    </source>
</evidence>
<dbReference type="GeneTree" id="ENSGT00390000011370"/>
<reference evidence="1" key="2">
    <citation type="journal article" date="2008" name="Genome Biol.">
        <title>Improved genome assembly and evidence-based global gene model set for the chordate Ciona intestinalis: new insight into intron and operon populations.</title>
        <authorList>
            <person name="Satou Y."/>
            <person name="Mineta K."/>
            <person name="Ogasawara M."/>
            <person name="Sasakura Y."/>
            <person name="Shoguchi E."/>
            <person name="Ueno K."/>
            <person name="Yamada L."/>
            <person name="Matsumoto J."/>
            <person name="Wasserscheid J."/>
            <person name="Dewar K."/>
            <person name="Wiley G.B."/>
            <person name="Macmil S.L."/>
            <person name="Roe B.A."/>
            <person name="Zeller R.W."/>
            <person name="Hastings K.E."/>
            <person name="Lemaire P."/>
            <person name="Lindquist E."/>
            <person name="Endo T."/>
            <person name="Hotta K."/>
            <person name="Inaba K."/>
        </authorList>
    </citation>
    <scope>NUCLEOTIDE SEQUENCE [LARGE SCALE GENOMIC DNA]</scope>
    <source>
        <strain evidence="1">wild type</strain>
    </source>
</reference>
<dbReference type="EMBL" id="EAAA01002980">
    <property type="status" value="NOT_ANNOTATED_CDS"/>
    <property type="molecule type" value="Genomic_DNA"/>
</dbReference>